<feature type="transmembrane region" description="Helical" evidence="2">
    <location>
        <begin position="23"/>
        <end position="47"/>
    </location>
</feature>
<dbReference type="InterPro" id="IPR036291">
    <property type="entry name" value="NAD(P)-bd_dom_sf"/>
</dbReference>
<dbReference type="Pfam" id="PF03721">
    <property type="entry name" value="UDPG_MGDP_dh_N"/>
    <property type="match status" value="1"/>
</dbReference>
<keyword evidence="2" id="KW-0472">Membrane</keyword>
<comment type="catalytic activity">
    <reaction evidence="1">
        <text>UDP-alpha-D-glucose + 2 NAD(+) + H2O = UDP-alpha-D-glucuronate + 2 NADH + 3 H(+)</text>
        <dbReference type="Rhea" id="RHEA:23596"/>
        <dbReference type="ChEBI" id="CHEBI:15377"/>
        <dbReference type="ChEBI" id="CHEBI:15378"/>
        <dbReference type="ChEBI" id="CHEBI:57540"/>
        <dbReference type="ChEBI" id="CHEBI:57945"/>
        <dbReference type="ChEBI" id="CHEBI:58052"/>
        <dbReference type="ChEBI" id="CHEBI:58885"/>
        <dbReference type="EC" id="1.1.1.22"/>
    </reaction>
</comment>
<dbReference type="PANTHER" id="PTHR11374">
    <property type="entry name" value="UDP-GLUCOSE DEHYDROGENASE/UDP-MANNAC DEHYDROGENASE"/>
    <property type="match status" value="1"/>
</dbReference>
<accession>A0A0G4NG68</accession>
<dbReference type="PANTHER" id="PTHR11374:SF3">
    <property type="entry name" value="UDP-GLUCOSE 6-DEHYDROGENASE"/>
    <property type="match status" value="1"/>
</dbReference>
<dbReference type="GO" id="GO:0003979">
    <property type="term" value="F:UDP-glucose 6-dehydrogenase activity"/>
    <property type="evidence" value="ECO:0007669"/>
    <property type="project" value="UniProtKB-EC"/>
</dbReference>
<dbReference type="GO" id="GO:0051287">
    <property type="term" value="F:NAD binding"/>
    <property type="evidence" value="ECO:0007669"/>
    <property type="project" value="InterPro"/>
</dbReference>
<dbReference type="GO" id="GO:0005634">
    <property type="term" value="C:nucleus"/>
    <property type="evidence" value="ECO:0007669"/>
    <property type="project" value="TreeGrafter"/>
</dbReference>
<dbReference type="Proteomes" id="UP000045706">
    <property type="component" value="Unassembled WGS sequence"/>
</dbReference>
<name>A0A0G4NG68_VERLO</name>
<dbReference type="InterPro" id="IPR001732">
    <property type="entry name" value="UDP-Glc/GDP-Man_DH_N"/>
</dbReference>
<keyword evidence="2" id="KW-1133">Transmembrane helix</keyword>
<dbReference type="InterPro" id="IPR028356">
    <property type="entry name" value="UDPglc_DH_euk"/>
</dbReference>
<dbReference type="SUPFAM" id="SSF51735">
    <property type="entry name" value="NAD(P)-binding Rossmann-fold domains"/>
    <property type="match status" value="1"/>
</dbReference>
<organism evidence="4 5">
    <name type="scientific">Verticillium longisporum</name>
    <name type="common">Verticillium dahliae var. longisporum</name>
    <dbReference type="NCBI Taxonomy" id="100787"/>
    <lineage>
        <taxon>Eukaryota</taxon>
        <taxon>Fungi</taxon>
        <taxon>Dikarya</taxon>
        <taxon>Ascomycota</taxon>
        <taxon>Pezizomycotina</taxon>
        <taxon>Sordariomycetes</taxon>
        <taxon>Hypocreomycetidae</taxon>
        <taxon>Glomerellales</taxon>
        <taxon>Plectosphaerellaceae</taxon>
        <taxon>Verticillium</taxon>
    </lineage>
</organism>
<dbReference type="EMBL" id="CVQI01034939">
    <property type="protein sequence ID" value="CRK45581.1"/>
    <property type="molecule type" value="Genomic_DNA"/>
</dbReference>
<keyword evidence="2" id="KW-0812">Transmembrane</keyword>
<evidence type="ECO:0000259" key="3">
    <source>
        <dbReference type="Pfam" id="PF03721"/>
    </source>
</evidence>
<protein>
    <recommendedName>
        <fullName evidence="3">UDP-glucose/GDP-mannose dehydrogenase N-terminal domain-containing protein</fullName>
    </recommendedName>
</protein>
<sequence length="116" mass="12040">MSRTAGYSHGHNERQRRQADGRAGAVVVVAGAAIVVVVAAAAVVVIASTIVKSVCFVGAGFVGGPTAALVAYHNPDIIVNVVDLNADRVAAWNSPHLPIHEAGLPKIDAWNRPTDR</sequence>
<evidence type="ECO:0000256" key="1">
    <source>
        <dbReference type="ARBA" id="ARBA00047473"/>
    </source>
</evidence>
<dbReference type="GO" id="GO:0006024">
    <property type="term" value="P:glycosaminoglycan biosynthetic process"/>
    <property type="evidence" value="ECO:0007669"/>
    <property type="project" value="TreeGrafter"/>
</dbReference>
<dbReference type="AlphaFoldDB" id="A0A0G4NG68"/>
<evidence type="ECO:0000256" key="2">
    <source>
        <dbReference type="SAM" id="Phobius"/>
    </source>
</evidence>
<proteinExistence type="predicted"/>
<gene>
    <name evidence="4" type="ORF">BN1723_006693</name>
</gene>
<evidence type="ECO:0000313" key="5">
    <source>
        <dbReference type="Proteomes" id="UP000045706"/>
    </source>
</evidence>
<feature type="domain" description="UDP-glucose/GDP-mannose dehydrogenase N-terminal" evidence="3">
    <location>
        <begin position="53"/>
        <end position="107"/>
    </location>
</feature>
<reference evidence="5" key="1">
    <citation type="submission" date="2015-05" db="EMBL/GenBank/DDBJ databases">
        <authorList>
            <person name="Fogelqvist Johan"/>
        </authorList>
    </citation>
    <scope>NUCLEOTIDE SEQUENCE [LARGE SCALE GENOMIC DNA]</scope>
</reference>
<evidence type="ECO:0000313" key="4">
    <source>
        <dbReference type="EMBL" id="CRK45581.1"/>
    </source>
</evidence>
<dbReference type="Gene3D" id="3.40.50.720">
    <property type="entry name" value="NAD(P)-binding Rossmann-like Domain"/>
    <property type="match status" value="1"/>
</dbReference>